<dbReference type="Pfam" id="PF00091">
    <property type="entry name" value="Tubulin"/>
    <property type="match status" value="1"/>
</dbReference>
<feature type="compositionally biased region" description="Pro residues" evidence="7">
    <location>
        <begin position="384"/>
        <end position="393"/>
    </location>
</feature>
<dbReference type="EMBL" id="AP018786">
    <property type="protein sequence ID" value="BBF22510.1"/>
    <property type="molecule type" value="Genomic_DNA"/>
</dbReference>
<dbReference type="GO" id="GO:0000917">
    <property type="term" value="P:division septum assembly"/>
    <property type="evidence" value="ECO:0007669"/>
    <property type="project" value="UniProtKB-KW"/>
</dbReference>
<dbReference type="Gene3D" id="3.40.50.1440">
    <property type="entry name" value="Tubulin/FtsZ, GTPase domain"/>
    <property type="match status" value="1"/>
</dbReference>
<keyword evidence="4 6" id="KW-0132">Cell division</keyword>
<reference evidence="10 11" key="1">
    <citation type="journal article" date="2018" name="Int. J. Syst. Evol. Microbiol.">
        <title>Mesosutterella multiformis gen. nov., sp. nov., a member of the family Sutterellaceae and Sutterella megalosphaeroides sp. nov., isolated from human faeces.</title>
        <authorList>
            <person name="Sakamoto M."/>
            <person name="Ikeyama N."/>
            <person name="Kunihiro T."/>
            <person name="Iino T."/>
            <person name="Yuki M."/>
            <person name="Ohkuma M."/>
        </authorList>
    </citation>
    <scope>NUCLEOTIDE SEQUENCE [LARGE SCALE GENOMIC DNA]</scope>
    <source>
        <strain evidence="10 11">6FBBBH3</strain>
    </source>
</reference>
<comment type="function">
    <text evidence="4 6">Essential cell division protein that forms a contractile ring structure (Z ring) at the future cell division site. The regulation of the ring assembly controls the timing and the location of cell division. One of the functions of the FtsZ ring is to recruit other cell division proteins to the septum to produce a new cell wall between the dividing cells. Binds GTP and shows GTPase activity.</text>
</comment>
<proteinExistence type="inferred from homology"/>
<dbReference type="FunFam" id="3.40.50.1440:FF:000001">
    <property type="entry name" value="Cell division protein FtsZ"/>
    <property type="match status" value="1"/>
</dbReference>
<dbReference type="PRINTS" id="PR00423">
    <property type="entry name" value="CELLDVISFTSZ"/>
</dbReference>
<evidence type="ECO:0000259" key="8">
    <source>
        <dbReference type="SMART" id="SM00864"/>
    </source>
</evidence>
<dbReference type="Pfam" id="PF12327">
    <property type="entry name" value="FtsZ_C"/>
    <property type="match status" value="1"/>
</dbReference>
<dbReference type="InterPro" id="IPR020805">
    <property type="entry name" value="Cell_div_FtsZ_CS"/>
</dbReference>
<sequence length="423" mass="43803">MPFEILQEIDPLNTVIKVIGVGGGGGNAVEHMIAHGAKGIEFIAANTDHQALQRSKAHVNIQLGSTGLGAGARPEVGAAAAQEKREQVAEAIRGAHLLFITAGMGGGTGTGAAPVIAEIAKEMGILTVAVVTKPFSFEGARRMRTAELGIENLKDKVDSMIVILNEKLEEECPPNATMKECFETSNEVLYKACVGIAEIIHTPGTINVDFEDIKTVMGERGTAIIGLATASGPDRARVAAEKAIACPLLEGANLQGARGMLVYFTGNDSLTLAEIREAMGVLNTFVHKQATVIFGSALSEEMGDEVRVTVVATGLDRPFEAEPGPGSEQPVSSDVFVVSPGKPAAPSAPAVAPTDYPAKTFAEPQPQAPAVQPQPAAPGIAPAVPTPSMPQPAAPQAGQQSGSNGNPFSFGYTIPSYLRSGNN</sequence>
<feature type="binding site" evidence="4">
    <location>
        <begin position="23"/>
        <end position="27"/>
    </location>
    <ligand>
        <name>GTP</name>
        <dbReference type="ChEBI" id="CHEBI:37565"/>
    </ligand>
</feature>
<dbReference type="InterPro" id="IPR008280">
    <property type="entry name" value="Tub_FtsZ_C"/>
</dbReference>
<dbReference type="GO" id="GO:0051258">
    <property type="term" value="P:protein polymerization"/>
    <property type="evidence" value="ECO:0007669"/>
    <property type="project" value="UniProtKB-UniRule"/>
</dbReference>
<dbReference type="HAMAP" id="MF_00909">
    <property type="entry name" value="FtsZ"/>
    <property type="match status" value="1"/>
</dbReference>
<evidence type="ECO:0000256" key="4">
    <source>
        <dbReference type="HAMAP-Rule" id="MF_00909"/>
    </source>
</evidence>
<dbReference type="GO" id="GO:0005525">
    <property type="term" value="F:GTP binding"/>
    <property type="evidence" value="ECO:0007669"/>
    <property type="project" value="UniProtKB-UniRule"/>
</dbReference>
<keyword evidence="2 4" id="KW-0547">Nucleotide-binding</keyword>
<name>A0A2Z6I9A7_9BURK</name>
<dbReference type="GO" id="GO:0032153">
    <property type="term" value="C:cell division site"/>
    <property type="evidence" value="ECO:0007669"/>
    <property type="project" value="UniProtKB-UniRule"/>
</dbReference>
<protein>
    <recommendedName>
        <fullName evidence="4 5">Cell division protein FtsZ</fullName>
    </recommendedName>
</protein>
<dbReference type="SMART" id="SM00864">
    <property type="entry name" value="Tubulin"/>
    <property type="match status" value="1"/>
</dbReference>
<feature type="binding site" evidence="4">
    <location>
        <position position="138"/>
    </location>
    <ligand>
        <name>GTP</name>
        <dbReference type="ChEBI" id="CHEBI:37565"/>
    </ligand>
</feature>
<keyword evidence="4 6" id="KW-0717">Septation</keyword>
<dbReference type="InterPro" id="IPR037103">
    <property type="entry name" value="Tubulin/FtsZ-like_C"/>
</dbReference>
<dbReference type="InterPro" id="IPR000158">
    <property type="entry name" value="Cell_div_FtsZ"/>
</dbReference>
<dbReference type="SUPFAM" id="SSF52490">
    <property type="entry name" value="Tubulin nucleotide-binding domain-like"/>
    <property type="match status" value="1"/>
</dbReference>
<feature type="domain" description="Tubulin/FtsZ 2-layer sandwich" evidence="9">
    <location>
        <begin position="206"/>
        <end position="324"/>
    </location>
</feature>
<dbReference type="SUPFAM" id="SSF55307">
    <property type="entry name" value="Tubulin C-terminal domain-like"/>
    <property type="match status" value="1"/>
</dbReference>
<dbReference type="PANTHER" id="PTHR30314">
    <property type="entry name" value="CELL DIVISION PROTEIN FTSZ-RELATED"/>
    <property type="match status" value="1"/>
</dbReference>
<evidence type="ECO:0000256" key="6">
    <source>
        <dbReference type="RuleBase" id="RU000631"/>
    </source>
</evidence>
<dbReference type="GO" id="GO:0003924">
    <property type="term" value="F:GTPase activity"/>
    <property type="evidence" value="ECO:0007669"/>
    <property type="project" value="UniProtKB-UniRule"/>
</dbReference>
<feature type="compositionally biased region" description="Low complexity" evidence="7">
    <location>
        <begin position="337"/>
        <end position="353"/>
    </location>
</feature>
<accession>A0A2Z6I9A7</accession>
<dbReference type="InterPro" id="IPR024757">
    <property type="entry name" value="FtsZ_C"/>
</dbReference>
<dbReference type="InterPro" id="IPR036525">
    <property type="entry name" value="Tubulin/FtsZ_GTPase_sf"/>
</dbReference>
<keyword evidence="4" id="KW-0963">Cytoplasm</keyword>
<feature type="compositionally biased region" description="Low complexity" evidence="7">
    <location>
        <begin position="362"/>
        <end position="383"/>
    </location>
</feature>
<comment type="subunit">
    <text evidence="4">Homodimer. Polymerizes to form a dynamic ring structure in a strictly GTP-dependent manner. Interacts directly with several other division proteins.</text>
</comment>
<keyword evidence="11" id="KW-1185">Reference proteome</keyword>
<dbReference type="InterPro" id="IPR018316">
    <property type="entry name" value="Tubulin/FtsZ_2-layer-sand-dom"/>
</dbReference>
<feature type="binding site" evidence="4">
    <location>
        <position position="142"/>
    </location>
    <ligand>
        <name>GTP</name>
        <dbReference type="ChEBI" id="CHEBI:37565"/>
    </ligand>
</feature>
<dbReference type="InterPro" id="IPR003008">
    <property type="entry name" value="Tubulin_FtsZ_GTPase"/>
</dbReference>
<dbReference type="KEGG" id="sutt:SUTMEG_04010"/>
<keyword evidence="4 6" id="KW-0131">Cell cycle</keyword>
<dbReference type="RefSeq" id="WP_232008815.1">
    <property type="nucleotide sequence ID" value="NZ_AP018786.1"/>
</dbReference>
<evidence type="ECO:0000256" key="2">
    <source>
        <dbReference type="ARBA" id="ARBA00022741"/>
    </source>
</evidence>
<evidence type="ECO:0000259" key="9">
    <source>
        <dbReference type="SMART" id="SM00865"/>
    </source>
</evidence>
<feature type="region of interest" description="Disordered" evidence="7">
    <location>
        <begin position="318"/>
        <end position="423"/>
    </location>
</feature>
<comment type="similarity">
    <text evidence="1 4 6">Belongs to the FtsZ family.</text>
</comment>
<dbReference type="CDD" id="cd02201">
    <property type="entry name" value="FtsZ_type1"/>
    <property type="match status" value="1"/>
</dbReference>
<feature type="binding site" evidence="4">
    <location>
        <begin position="107"/>
        <end position="109"/>
    </location>
    <ligand>
        <name>GTP</name>
        <dbReference type="ChEBI" id="CHEBI:37565"/>
    </ligand>
</feature>
<dbReference type="InterPro" id="IPR045061">
    <property type="entry name" value="FtsZ/CetZ"/>
</dbReference>
<organism evidence="10 11">
    <name type="scientific">Sutterella megalosphaeroides</name>
    <dbReference type="NCBI Taxonomy" id="2494234"/>
    <lineage>
        <taxon>Bacteria</taxon>
        <taxon>Pseudomonadati</taxon>
        <taxon>Pseudomonadota</taxon>
        <taxon>Betaproteobacteria</taxon>
        <taxon>Burkholderiales</taxon>
        <taxon>Sutterellaceae</taxon>
        <taxon>Sutterella</taxon>
    </lineage>
</organism>
<feature type="binding site" evidence="4">
    <location>
        <position position="186"/>
    </location>
    <ligand>
        <name>GTP</name>
        <dbReference type="ChEBI" id="CHEBI:37565"/>
    </ligand>
</feature>
<comment type="subcellular location">
    <subcellularLocation>
        <location evidence="4">Cytoplasm</location>
    </subcellularLocation>
    <text evidence="4">Assembles at midcell at the inner surface of the cytoplasmic membrane.</text>
</comment>
<keyword evidence="3 4" id="KW-0342">GTP-binding</keyword>
<evidence type="ECO:0000256" key="1">
    <source>
        <dbReference type="ARBA" id="ARBA00009690"/>
    </source>
</evidence>
<evidence type="ECO:0000256" key="3">
    <source>
        <dbReference type="ARBA" id="ARBA00023134"/>
    </source>
</evidence>
<feature type="domain" description="Tubulin/FtsZ GTPase" evidence="8">
    <location>
        <begin position="15"/>
        <end position="204"/>
    </location>
</feature>
<dbReference type="Gene3D" id="3.30.1330.20">
    <property type="entry name" value="Tubulin/FtsZ, C-terminal domain"/>
    <property type="match status" value="1"/>
</dbReference>
<dbReference type="PROSITE" id="PS01135">
    <property type="entry name" value="FTSZ_2"/>
    <property type="match status" value="1"/>
</dbReference>
<dbReference type="SMART" id="SM00865">
    <property type="entry name" value="Tubulin_C"/>
    <property type="match status" value="1"/>
</dbReference>
<evidence type="ECO:0000256" key="5">
    <source>
        <dbReference type="NCBIfam" id="TIGR00065"/>
    </source>
</evidence>
<dbReference type="PANTHER" id="PTHR30314:SF3">
    <property type="entry name" value="MITOCHONDRIAL DIVISION PROTEIN FSZA"/>
    <property type="match status" value="1"/>
</dbReference>
<dbReference type="GO" id="GO:0005737">
    <property type="term" value="C:cytoplasm"/>
    <property type="evidence" value="ECO:0007669"/>
    <property type="project" value="UniProtKB-SubCell"/>
</dbReference>
<feature type="compositionally biased region" description="Low complexity" evidence="7">
    <location>
        <begin position="394"/>
        <end position="407"/>
    </location>
</feature>
<evidence type="ECO:0000256" key="7">
    <source>
        <dbReference type="SAM" id="MobiDB-lite"/>
    </source>
</evidence>
<evidence type="ECO:0000313" key="10">
    <source>
        <dbReference type="EMBL" id="BBF22510.1"/>
    </source>
</evidence>
<dbReference type="AlphaFoldDB" id="A0A2Z6I9A7"/>
<dbReference type="GO" id="GO:0043093">
    <property type="term" value="P:FtsZ-dependent cytokinesis"/>
    <property type="evidence" value="ECO:0007669"/>
    <property type="project" value="UniProtKB-UniRule"/>
</dbReference>
<gene>
    <name evidence="4" type="primary">ftsZ</name>
    <name evidence="10" type="ORF">SUTMEG_04010</name>
</gene>
<dbReference type="Proteomes" id="UP000271003">
    <property type="component" value="Chromosome"/>
</dbReference>
<dbReference type="NCBIfam" id="TIGR00065">
    <property type="entry name" value="ftsZ"/>
    <property type="match status" value="1"/>
</dbReference>
<evidence type="ECO:0000313" key="11">
    <source>
        <dbReference type="Proteomes" id="UP000271003"/>
    </source>
</evidence>